<gene>
    <name evidence="1" type="ORF">KSP39_PZI021726</name>
</gene>
<comment type="caution">
    <text evidence="1">The sequence shown here is derived from an EMBL/GenBank/DDBJ whole genome shotgun (WGS) entry which is preliminary data.</text>
</comment>
<evidence type="ECO:0000313" key="2">
    <source>
        <dbReference type="Proteomes" id="UP001418222"/>
    </source>
</evidence>
<dbReference type="AlphaFoldDB" id="A0AAP0AYS5"/>
<organism evidence="1 2">
    <name type="scientific">Platanthera zijinensis</name>
    <dbReference type="NCBI Taxonomy" id="2320716"/>
    <lineage>
        <taxon>Eukaryota</taxon>
        <taxon>Viridiplantae</taxon>
        <taxon>Streptophyta</taxon>
        <taxon>Embryophyta</taxon>
        <taxon>Tracheophyta</taxon>
        <taxon>Spermatophyta</taxon>
        <taxon>Magnoliopsida</taxon>
        <taxon>Liliopsida</taxon>
        <taxon>Asparagales</taxon>
        <taxon>Orchidaceae</taxon>
        <taxon>Orchidoideae</taxon>
        <taxon>Orchideae</taxon>
        <taxon>Orchidinae</taxon>
        <taxon>Platanthera</taxon>
    </lineage>
</organism>
<name>A0AAP0AYS5_9ASPA</name>
<protein>
    <submittedName>
        <fullName evidence="1">Uncharacterized protein</fullName>
    </submittedName>
</protein>
<sequence>MTRSTRLHSDNPADPMDNDAIALRLDAQDQAIASLHASLSAILTRLDALVPPTNASAADSSAAASILGRPPAVDPTLVAPLPLPLANRPGLSLDIPSFADVDPMGWIVKAEQYFDLHSTLEQDKVAQVFVGLDGSALHWAR</sequence>
<reference evidence="1 2" key="1">
    <citation type="journal article" date="2022" name="Nat. Plants">
        <title>Genomes of leafy and leafless Platanthera orchids illuminate the evolution of mycoheterotrophy.</title>
        <authorList>
            <person name="Li M.H."/>
            <person name="Liu K.W."/>
            <person name="Li Z."/>
            <person name="Lu H.C."/>
            <person name="Ye Q.L."/>
            <person name="Zhang D."/>
            <person name="Wang J.Y."/>
            <person name="Li Y.F."/>
            <person name="Zhong Z.M."/>
            <person name="Liu X."/>
            <person name="Yu X."/>
            <person name="Liu D.K."/>
            <person name="Tu X.D."/>
            <person name="Liu B."/>
            <person name="Hao Y."/>
            <person name="Liao X.Y."/>
            <person name="Jiang Y.T."/>
            <person name="Sun W.H."/>
            <person name="Chen J."/>
            <person name="Chen Y.Q."/>
            <person name="Ai Y."/>
            <person name="Zhai J.W."/>
            <person name="Wu S.S."/>
            <person name="Zhou Z."/>
            <person name="Hsiao Y.Y."/>
            <person name="Wu W.L."/>
            <person name="Chen Y.Y."/>
            <person name="Lin Y.F."/>
            <person name="Hsu J.L."/>
            <person name="Li C.Y."/>
            <person name="Wang Z.W."/>
            <person name="Zhao X."/>
            <person name="Zhong W.Y."/>
            <person name="Ma X.K."/>
            <person name="Ma L."/>
            <person name="Huang J."/>
            <person name="Chen G.Z."/>
            <person name="Huang M.Z."/>
            <person name="Huang L."/>
            <person name="Peng D.H."/>
            <person name="Luo Y.B."/>
            <person name="Zou S.Q."/>
            <person name="Chen S.P."/>
            <person name="Lan S."/>
            <person name="Tsai W.C."/>
            <person name="Van de Peer Y."/>
            <person name="Liu Z.J."/>
        </authorList>
    </citation>
    <scope>NUCLEOTIDE SEQUENCE [LARGE SCALE GENOMIC DNA]</scope>
    <source>
        <strain evidence="1">Lor287</strain>
    </source>
</reference>
<dbReference type="EMBL" id="JBBWWQ010000019">
    <property type="protein sequence ID" value="KAK8919387.1"/>
    <property type="molecule type" value="Genomic_DNA"/>
</dbReference>
<dbReference type="Proteomes" id="UP001418222">
    <property type="component" value="Unassembled WGS sequence"/>
</dbReference>
<evidence type="ECO:0000313" key="1">
    <source>
        <dbReference type="EMBL" id="KAK8919387.1"/>
    </source>
</evidence>
<accession>A0AAP0AYS5</accession>
<keyword evidence="2" id="KW-1185">Reference proteome</keyword>
<proteinExistence type="predicted"/>